<dbReference type="PANTHER" id="PTHR40635">
    <property type="match status" value="1"/>
</dbReference>
<reference evidence="2 3" key="1">
    <citation type="submission" date="2014-04" db="EMBL/GenBank/DDBJ databases">
        <authorList>
            <consortium name="DOE Joint Genome Institute"/>
            <person name="Kuo A."/>
            <person name="Kohler A."/>
            <person name="Jargeat P."/>
            <person name="Nagy L.G."/>
            <person name="Floudas D."/>
            <person name="Copeland A."/>
            <person name="Barry K.W."/>
            <person name="Cichocki N."/>
            <person name="Veneault-Fourrey C."/>
            <person name="LaButti K."/>
            <person name="Lindquist E.A."/>
            <person name="Lipzen A."/>
            <person name="Lundell T."/>
            <person name="Morin E."/>
            <person name="Murat C."/>
            <person name="Sun H."/>
            <person name="Tunlid A."/>
            <person name="Henrissat B."/>
            <person name="Grigoriev I.V."/>
            <person name="Hibbett D.S."/>
            <person name="Martin F."/>
            <person name="Nordberg H.P."/>
            <person name="Cantor M.N."/>
            <person name="Hua S.X."/>
        </authorList>
    </citation>
    <scope>NUCLEOTIDE SEQUENCE [LARGE SCALE GENOMIC DNA]</scope>
    <source>
        <strain evidence="2 3">Ve08.2h10</strain>
    </source>
</reference>
<dbReference type="PANTHER" id="PTHR40635:SF1">
    <property type="match status" value="1"/>
</dbReference>
<keyword evidence="3" id="KW-1185">Reference proteome</keyword>
<dbReference type="InParanoid" id="A0A0D0ED73"/>
<dbReference type="OrthoDB" id="5374757at2759"/>
<dbReference type="HOGENOM" id="CLU_051060_0_0_1"/>
<evidence type="ECO:0000313" key="3">
    <source>
        <dbReference type="Proteomes" id="UP000054538"/>
    </source>
</evidence>
<evidence type="ECO:0000313" key="2">
    <source>
        <dbReference type="EMBL" id="KIL00621.1"/>
    </source>
</evidence>
<feature type="compositionally biased region" description="Polar residues" evidence="1">
    <location>
        <begin position="230"/>
        <end position="243"/>
    </location>
</feature>
<dbReference type="EMBL" id="KN824830">
    <property type="protein sequence ID" value="KIL00621.1"/>
    <property type="molecule type" value="Genomic_DNA"/>
</dbReference>
<name>A0A0D0ED73_9AGAM</name>
<sequence>MSFRPRNAYYLRISADLVLPLYLYLDERHIGWMSDVVLQHVLADLRPLVIPKLQAEKDIHFGPGAAPGDKKGIVEVHRGESYQFAYFFRKTEPHSVVTKSRHFVAAPPRSEVAPVSAPAPRHPRRENSKKRRRTRPSAKQSDRKRAKTKGKHKASDNHLDEDILSTEESEQDSDVDADLQDVARAPRRSQRQRRAIADGYRETDEDGVDDVGADQDIDMASPPGHFETNGEPSTHSSNTSAERSSALHVKPKDVDQLLPVVTEVNADIVLDSDDQPSFTYDTPEIDFVVEEEEKKPKPLLKLKYQSFTISGHCLCVVVEPWPPQRAGTRLQSVAPLGTVSQRGSVSSALPASGGSSIGGQRAQTPLFLPELDRASSEAPYLRGRTLPPVPLFYDDTPTNDEDAGYSSDDLIDFSQALNSTGHMHANTADDDDDMDGAVLFGDADEVREFI</sequence>
<feature type="compositionally biased region" description="Acidic residues" evidence="1">
    <location>
        <begin position="162"/>
        <end position="179"/>
    </location>
</feature>
<proteinExistence type="predicted"/>
<accession>A0A0D0ED73</accession>
<feature type="region of interest" description="Disordered" evidence="1">
    <location>
        <begin position="105"/>
        <end position="247"/>
    </location>
</feature>
<protein>
    <submittedName>
        <fullName evidence="2">Uncharacterized protein</fullName>
    </submittedName>
</protein>
<feature type="compositionally biased region" description="Acidic residues" evidence="1">
    <location>
        <begin position="203"/>
        <end position="217"/>
    </location>
</feature>
<feature type="compositionally biased region" description="Basic residues" evidence="1">
    <location>
        <begin position="121"/>
        <end position="152"/>
    </location>
</feature>
<organism evidence="2 3">
    <name type="scientific">Paxillus rubicundulus Ve08.2h10</name>
    <dbReference type="NCBI Taxonomy" id="930991"/>
    <lineage>
        <taxon>Eukaryota</taxon>
        <taxon>Fungi</taxon>
        <taxon>Dikarya</taxon>
        <taxon>Basidiomycota</taxon>
        <taxon>Agaricomycotina</taxon>
        <taxon>Agaricomycetes</taxon>
        <taxon>Agaricomycetidae</taxon>
        <taxon>Boletales</taxon>
        <taxon>Paxilineae</taxon>
        <taxon>Paxillaceae</taxon>
        <taxon>Paxillus</taxon>
    </lineage>
</organism>
<dbReference type="Proteomes" id="UP000054538">
    <property type="component" value="Unassembled WGS sequence"/>
</dbReference>
<evidence type="ECO:0000256" key="1">
    <source>
        <dbReference type="SAM" id="MobiDB-lite"/>
    </source>
</evidence>
<gene>
    <name evidence="2" type="ORF">PAXRUDRAFT_821519</name>
</gene>
<reference evidence="3" key="2">
    <citation type="submission" date="2015-01" db="EMBL/GenBank/DDBJ databases">
        <title>Evolutionary Origins and Diversification of the Mycorrhizal Mutualists.</title>
        <authorList>
            <consortium name="DOE Joint Genome Institute"/>
            <consortium name="Mycorrhizal Genomics Consortium"/>
            <person name="Kohler A."/>
            <person name="Kuo A."/>
            <person name="Nagy L.G."/>
            <person name="Floudas D."/>
            <person name="Copeland A."/>
            <person name="Barry K.W."/>
            <person name="Cichocki N."/>
            <person name="Veneault-Fourrey C."/>
            <person name="LaButti K."/>
            <person name="Lindquist E.A."/>
            <person name="Lipzen A."/>
            <person name="Lundell T."/>
            <person name="Morin E."/>
            <person name="Murat C."/>
            <person name="Riley R."/>
            <person name="Ohm R."/>
            <person name="Sun H."/>
            <person name="Tunlid A."/>
            <person name="Henrissat B."/>
            <person name="Grigoriev I.V."/>
            <person name="Hibbett D.S."/>
            <person name="Martin F."/>
        </authorList>
    </citation>
    <scope>NUCLEOTIDE SEQUENCE [LARGE SCALE GENOMIC DNA]</scope>
    <source>
        <strain evidence="3">Ve08.2h10</strain>
    </source>
</reference>
<dbReference type="AlphaFoldDB" id="A0A0D0ED73"/>
<feature type="compositionally biased region" description="Basic residues" evidence="1">
    <location>
        <begin position="185"/>
        <end position="194"/>
    </location>
</feature>